<reference evidence="2" key="1">
    <citation type="journal article" date="2015" name="Nat. Genet.">
        <title>The genome and transcriptome of the zoonotic hookworm Ancylostoma ceylanicum identify infection-specific gene families.</title>
        <authorList>
            <person name="Schwarz E.M."/>
            <person name="Hu Y."/>
            <person name="Antoshechkin I."/>
            <person name="Miller M.M."/>
            <person name="Sternberg P.W."/>
            <person name="Aroian R.V."/>
        </authorList>
    </citation>
    <scope>NUCLEOTIDE SEQUENCE</scope>
    <source>
        <strain evidence="2">HY135</strain>
    </source>
</reference>
<accession>A0A016VGU9</accession>
<organism evidence="1 2">
    <name type="scientific">Ancylostoma ceylanicum</name>
    <dbReference type="NCBI Taxonomy" id="53326"/>
    <lineage>
        <taxon>Eukaryota</taxon>
        <taxon>Metazoa</taxon>
        <taxon>Ecdysozoa</taxon>
        <taxon>Nematoda</taxon>
        <taxon>Chromadorea</taxon>
        <taxon>Rhabditida</taxon>
        <taxon>Rhabditina</taxon>
        <taxon>Rhabditomorpha</taxon>
        <taxon>Strongyloidea</taxon>
        <taxon>Ancylostomatidae</taxon>
        <taxon>Ancylostomatinae</taxon>
        <taxon>Ancylostoma</taxon>
    </lineage>
</organism>
<dbReference type="AlphaFoldDB" id="A0A016VGU9"/>
<sequence length="87" mass="9817">MTLRHYPLGHPASSLSVNAVYVSAERKENFNGLAIGNKCYDSLEAGKDYIIGCKGSETQVDNCKFVKEYKNITVDEWMQLFKAKRVP</sequence>
<evidence type="ECO:0000313" key="1">
    <source>
        <dbReference type="EMBL" id="EYC25973.1"/>
    </source>
</evidence>
<evidence type="ECO:0000313" key="2">
    <source>
        <dbReference type="Proteomes" id="UP000024635"/>
    </source>
</evidence>
<dbReference type="EMBL" id="JARK01001347">
    <property type="protein sequence ID" value="EYC25973.1"/>
    <property type="molecule type" value="Genomic_DNA"/>
</dbReference>
<name>A0A016VGU9_9BILA</name>
<comment type="caution">
    <text evidence="1">The sequence shown here is derived from an EMBL/GenBank/DDBJ whole genome shotgun (WGS) entry which is preliminary data.</text>
</comment>
<protein>
    <submittedName>
        <fullName evidence="1">Uncharacterized protein</fullName>
    </submittedName>
</protein>
<dbReference type="Gene3D" id="2.40.50.780">
    <property type="match status" value="1"/>
</dbReference>
<gene>
    <name evidence="1" type="primary">Acey_s0011.g1488</name>
    <name evidence="1" type="ORF">Y032_0011g1488</name>
</gene>
<dbReference type="Proteomes" id="UP000024635">
    <property type="component" value="Unassembled WGS sequence"/>
</dbReference>
<keyword evidence="2" id="KW-1185">Reference proteome</keyword>
<proteinExistence type="predicted"/>